<evidence type="ECO:0000313" key="8">
    <source>
        <dbReference type="Proteomes" id="UP000233325"/>
    </source>
</evidence>
<dbReference type="Gene3D" id="1.10.287.610">
    <property type="entry name" value="Helix hairpin bin"/>
    <property type="match status" value="1"/>
</dbReference>
<gene>
    <name evidence="5 7" type="primary">rpsB</name>
    <name evidence="7" type="ORF">CVU83_01605</name>
</gene>
<dbReference type="PANTHER" id="PTHR12534:SF0">
    <property type="entry name" value="SMALL RIBOSOMAL SUBUNIT PROTEIN US2M"/>
    <property type="match status" value="1"/>
</dbReference>
<comment type="similarity">
    <text evidence="1 5 6">Belongs to the universal ribosomal protein uS2 family.</text>
</comment>
<dbReference type="Proteomes" id="UP000233325">
    <property type="component" value="Unassembled WGS sequence"/>
</dbReference>
<keyword evidence="3 5" id="KW-0687">Ribonucleoprotein</keyword>
<dbReference type="CDD" id="cd01425">
    <property type="entry name" value="RPS2"/>
    <property type="match status" value="1"/>
</dbReference>
<dbReference type="PRINTS" id="PR00395">
    <property type="entry name" value="RIBOSOMALS2"/>
</dbReference>
<dbReference type="PANTHER" id="PTHR12534">
    <property type="entry name" value="30S RIBOSOMAL PROTEIN S2 PROKARYOTIC AND ORGANELLAR"/>
    <property type="match status" value="1"/>
</dbReference>
<evidence type="ECO:0000256" key="2">
    <source>
        <dbReference type="ARBA" id="ARBA00022980"/>
    </source>
</evidence>
<sequence length="231" mass="26380">MVKLPSLEEMLKAGMHFGHRTNRWHPKMKPYIFAAKNGIYVIDLEKSNQMLEVALNFMSQLIKEGKSILFVGTKSQVKAPMKKMAEMTGQPYIVGKWLGGYLTNFTIVKRSVKKYQDLIEKRESGKLDKYTKKERLDFDREIKRLAERVGGLTSLNKMPDAMFVWDIKEEETAVAEARKKNIPVIAICDTNVNPEMVTYPIPANDDATKTVKLILEVIQSAIIDAKKDLKN</sequence>
<comment type="caution">
    <text evidence="7">The sequence shown here is derived from an EMBL/GenBank/DDBJ whole genome shotgun (WGS) entry which is preliminary data.</text>
</comment>
<dbReference type="AlphaFoldDB" id="A0A2N2E194"/>
<evidence type="ECO:0000256" key="4">
    <source>
        <dbReference type="ARBA" id="ARBA00035256"/>
    </source>
</evidence>
<keyword evidence="2 5" id="KW-0689">Ribosomal protein</keyword>
<reference evidence="7 8" key="1">
    <citation type="journal article" date="2017" name="ISME J.">
        <title>Potential for microbial H2 and metal transformations associated with novel bacteria and archaea in deep terrestrial subsurface sediments.</title>
        <authorList>
            <person name="Hernsdorf A.W."/>
            <person name="Amano Y."/>
            <person name="Miyakawa K."/>
            <person name="Ise K."/>
            <person name="Suzuki Y."/>
            <person name="Anantharaman K."/>
            <person name="Probst A."/>
            <person name="Burstein D."/>
            <person name="Thomas B.C."/>
            <person name="Banfield J.F."/>
        </authorList>
    </citation>
    <scope>NUCLEOTIDE SEQUENCE [LARGE SCALE GENOMIC DNA]</scope>
    <source>
        <strain evidence="7">HGW-Falkowbacteria-2</strain>
    </source>
</reference>
<dbReference type="InterPro" id="IPR001865">
    <property type="entry name" value="Ribosomal_uS2"/>
</dbReference>
<proteinExistence type="inferred from homology"/>
<accession>A0A2N2E194</accession>
<dbReference type="InterPro" id="IPR018130">
    <property type="entry name" value="Ribosomal_uS2_CS"/>
</dbReference>
<dbReference type="InterPro" id="IPR023591">
    <property type="entry name" value="Ribosomal_uS2_flav_dom_sf"/>
</dbReference>
<protein>
    <recommendedName>
        <fullName evidence="4 5">Small ribosomal subunit protein uS2</fullName>
    </recommendedName>
</protein>
<dbReference type="GO" id="GO:0006412">
    <property type="term" value="P:translation"/>
    <property type="evidence" value="ECO:0007669"/>
    <property type="project" value="UniProtKB-UniRule"/>
</dbReference>
<evidence type="ECO:0000256" key="5">
    <source>
        <dbReference type="HAMAP-Rule" id="MF_00291"/>
    </source>
</evidence>
<dbReference type="Pfam" id="PF00318">
    <property type="entry name" value="Ribosomal_S2"/>
    <property type="match status" value="1"/>
</dbReference>
<organism evidence="7 8">
    <name type="scientific">Candidatus Falkowbacteria bacterium HGW-Falkowbacteria-2</name>
    <dbReference type="NCBI Taxonomy" id="2013769"/>
    <lineage>
        <taxon>Bacteria</taxon>
        <taxon>Candidatus Falkowiibacteriota</taxon>
    </lineage>
</organism>
<evidence type="ECO:0000256" key="1">
    <source>
        <dbReference type="ARBA" id="ARBA00006242"/>
    </source>
</evidence>
<dbReference type="PROSITE" id="PS00963">
    <property type="entry name" value="RIBOSOMAL_S2_2"/>
    <property type="match status" value="1"/>
</dbReference>
<dbReference type="InterPro" id="IPR005706">
    <property type="entry name" value="Ribosomal_uS2_bac/mit/plastid"/>
</dbReference>
<evidence type="ECO:0000256" key="6">
    <source>
        <dbReference type="RuleBase" id="RU003631"/>
    </source>
</evidence>
<dbReference type="SUPFAM" id="SSF52313">
    <property type="entry name" value="Ribosomal protein S2"/>
    <property type="match status" value="1"/>
</dbReference>
<dbReference type="Gene3D" id="3.40.50.10490">
    <property type="entry name" value="Glucose-6-phosphate isomerase like protein, domain 1"/>
    <property type="match status" value="1"/>
</dbReference>
<name>A0A2N2E194_9BACT</name>
<evidence type="ECO:0000256" key="3">
    <source>
        <dbReference type="ARBA" id="ARBA00023274"/>
    </source>
</evidence>
<evidence type="ECO:0000313" key="7">
    <source>
        <dbReference type="EMBL" id="PKM88515.1"/>
    </source>
</evidence>
<dbReference type="HAMAP" id="MF_00291_B">
    <property type="entry name" value="Ribosomal_uS2_B"/>
    <property type="match status" value="1"/>
</dbReference>
<dbReference type="GO" id="GO:0022627">
    <property type="term" value="C:cytosolic small ribosomal subunit"/>
    <property type="evidence" value="ECO:0007669"/>
    <property type="project" value="TreeGrafter"/>
</dbReference>
<dbReference type="NCBIfam" id="TIGR01011">
    <property type="entry name" value="rpsB_bact"/>
    <property type="match status" value="1"/>
</dbReference>
<dbReference type="EMBL" id="PHAH01000016">
    <property type="protein sequence ID" value="PKM88515.1"/>
    <property type="molecule type" value="Genomic_DNA"/>
</dbReference>
<dbReference type="GO" id="GO:0003735">
    <property type="term" value="F:structural constituent of ribosome"/>
    <property type="evidence" value="ECO:0007669"/>
    <property type="project" value="InterPro"/>
</dbReference>